<dbReference type="EMBL" id="DXDC01000351">
    <property type="protein sequence ID" value="HIY66904.1"/>
    <property type="molecule type" value="Genomic_DNA"/>
</dbReference>
<evidence type="ECO:0000259" key="1">
    <source>
        <dbReference type="Pfam" id="PF12697"/>
    </source>
</evidence>
<organism evidence="2 3">
    <name type="scientific">Candidatus Agrococcus pullicola</name>
    <dbReference type="NCBI Taxonomy" id="2838429"/>
    <lineage>
        <taxon>Bacteria</taxon>
        <taxon>Bacillati</taxon>
        <taxon>Actinomycetota</taxon>
        <taxon>Actinomycetes</taxon>
        <taxon>Micrococcales</taxon>
        <taxon>Microbacteriaceae</taxon>
        <taxon>Agrococcus</taxon>
    </lineage>
</organism>
<comment type="caution">
    <text evidence="2">The sequence shown here is derived from an EMBL/GenBank/DDBJ whole genome shotgun (WGS) entry which is preliminary data.</text>
</comment>
<protein>
    <submittedName>
        <fullName evidence="2">Alpha/beta hydrolase</fullName>
    </submittedName>
</protein>
<gene>
    <name evidence="2" type="ORF">H9830_11590</name>
</gene>
<dbReference type="GO" id="GO:0016787">
    <property type="term" value="F:hydrolase activity"/>
    <property type="evidence" value="ECO:0007669"/>
    <property type="project" value="UniProtKB-KW"/>
</dbReference>
<dbReference type="Proteomes" id="UP000824005">
    <property type="component" value="Unassembled WGS sequence"/>
</dbReference>
<dbReference type="SUPFAM" id="SSF53474">
    <property type="entry name" value="alpha/beta-Hydrolases"/>
    <property type="match status" value="1"/>
</dbReference>
<sequence>MTALVLHDLGGTSRQLIPMMPVLPDVWAPDLPAHGANPVPDDLDELSLYRLAQTVAEGMPERASEHPLTIIGVGLGAAVGLRIVLSRLHKIDRFVAIRPSFGSVSLPENLTVYPVIAELLGSHPRDAVQRFETSGVFNDIRRSSRAAANEALQLIQEPNAAERRARFSEIPMYAGYREDEFKDLDVASMVIADPTDPVHPLWLAQQWQHLLGAAIRVTPDRGRNPHAVDAWIQNELATYLVGVR</sequence>
<dbReference type="InterPro" id="IPR029058">
    <property type="entry name" value="AB_hydrolase_fold"/>
</dbReference>
<evidence type="ECO:0000313" key="2">
    <source>
        <dbReference type="EMBL" id="HIY66904.1"/>
    </source>
</evidence>
<dbReference type="Pfam" id="PF12697">
    <property type="entry name" value="Abhydrolase_6"/>
    <property type="match status" value="1"/>
</dbReference>
<evidence type="ECO:0000313" key="3">
    <source>
        <dbReference type="Proteomes" id="UP000824005"/>
    </source>
</evidence>
<reference evidence="2" key="1">
    <citation type="journal article" date="2021" name="PeerJ">
        <title>Extensive microbial diversity within the chicken gut microbiome revealed by metagenomics and culture.</title>
        <authorList>
            <person name="Gilroy R."/>
            <person name="Ravi A."/>
            <person name="Getino M."/>
            <person name="Pursley I."/>
            <person name="Horton D.L."/>
            <person name="Alikhan N.F."/>
            <person name="Baker D."/>
            <person name="Gharbi K."/>
            <person name="Hall N."/>
            <person name="Watson M."/>
            <person name="Adriaenssens E.M."/>
            <person name="Foster-Nyarko E."/>
            <person name="Jarju S."/>
            <person name="Secka A."/>
            <person name="Antonio M."/>
            <person name="Oren A."/>
            <person name="Chaudhuri R.R."/>
            <person name="La Ragione R."/>
            <person name="Hildebrand F."/>
            <person name="Pallen M.J."/>
        </authorList>
    </citation>
    <scope>NUCLEOTIDE SEQUENCE</scope>
    <source>
        <strain evidence="2">ChiGjej1B1-98</strain>
    </source>
</reference>
<keyword evidence="2" id="KW-0378">Hydrolase</keyword>
<feature type="domain" description="AB hydrolase-1" evidence="1">
    <location>
        <begin position="6"/>
        <end position="226"/>
    </location>
</feature>
<dbReference type="InterPro" id="IPR000073">
    <property type="entry name" value="AB_hydrolase_1"/>
</dbReference>
<reference evidence="2" key="2">
    <citation type="submission" date="2021-04" db="EMBL/GenBank/DDBJ databases">
        <authorList>
            <person name="Gilroy R."/>
        </authorList>
    </citation>
    <scope>NUCLEOTIDE SEQUENCE</scope>
    <source>
        <strain evidence="2">ChiGjej1B1-98</strain>
    </source>
</reference>
<proteinExistence type="predicted"/>
<dbReference type="Gene3D" id="3.40.50.1820">
    <property type="entry name" value="alpha/beta hydrolase"/>
    <property type="match status" value="1"/>
</dbReference>
<dbReference type="AlphaFoldDB" id="A0A9D2CAH9"/>
<accession>A0A9D2CAH9</accession>
<name>A0A9D2CAH9_9MICO</name>